<dbReference type="PANTHER" id="PTHR45947">
    <property type="entry name" value="SULFOQUINOVOSYL TRANSFERASE SQD2"/>
    <property type="match status" value="1"/>
</dbReference>
<dbReference type="OrthoDB" id="9801609at2"/>
<sequence>MKLFDITHFYACESGGVKTYLDKKHQYLLENSDTEHVMLLPSDKDKVENGKKYFIKSPLIPFWKPYRLLIEKRKILHIIEAEQPDIVEVGSPYLLPKWICKHSKKHGYKTVGFFHANVEESIKSILKSNSKQISHLIRRYIRREYKDFDIVIAPSQYMKSYLKGIGIENTYTVYLGTDTENFSPDRKDPDFRKKYNIPENKTLLIYTGRLSSDKNIFELVQIFKKLDSMFPEKYHLIIAGSGPDEEKLKEELQENTTFLGYIKDRNKLSTIYSSCDIFITPSKAETFGLAIIEAQAAGLPVVAFNTASLPEVAVNPNLLAEDVTEFIRNIIHAEKLLKTPYRYFISNTIKEKFSWNKTFQNLLEVYNNVLRNSKKPAFI</sequence>
<protein>
    <submittedName>
        <fullName evidence="3">Glycosyltransferase involved in cell wall bisynthesis</fullName>
    </submittedName>
</protein>
<keyword evidence="3" id="KW-0808">Transferase</keyword>
<dbReference type="InterPro" id="IPR028098">
    <property type="entry name" value="Glyco_trans_4-like_N"/>
</dbReference>
<dbReference type="Pfam" id="PF00534">
    <property type="entry name" value="Glycos_transf_1"/>
    <property type="match status" value="1"/>
</dbReference>
<proteinExistence type="predicted"/>
<organism evidence="3 4">
    <name type="scientific">Desulfurobacterium atlanticum</name>
    <dbReference type="NCBI Taxonomy" id="240169"/>
    <lineage>
        <taxon>Bacteria</taxon>
        <taxon>Pseudomonadati</taxon>
        <taxon>Aquificota</taxon>
        <taxon>Aquificia</taxon>
        <taxon>Desulfurobacteriales</taxon>
        <taxon>Desulfurobacteriaceae</taxon>
        <taxon>Desulfurobacterium</taxon>
    </lineage>
</organism>
<dbReference type="EMBL" id="FZOB01000008">
    <property type="protein sequence ID" value="SNR82256.1"/>
    <property type="molecule type" value="Genomic_DNA"/>
</dbReference>
<dbReference type="RefSeq" id="WP_089323278.1">
    <property type="nucleotide sequence ID" value="NZ_FZOB01000008.1"/>
</dbReference>
<evidence type="ECO:0000259" key="2">
    <source>
        <dbReference type="Pfam" id="PF13439"/>
    </source>
</evidence>
<keyword evidence="4" id="KW-1185">Reference proteome</keyword>
<reference evidence="4" key="1">
    <citation type="submission" date="2017-06" db="EMBL/GenBank/DDBJ databases">
        <authorList>
            <person name="Varghese N."/>
            <person name="Submissions S."/>
        </authorList>
    </citation>
    <scope>NUCLEOTIDE SEQUENCE [LARGE SCALE GENOMIC DNA]</scope>
    <source>
        <strain evidence="4">DSM 15668</strain>
    </source>
</reference>
<name>A0A238ZFI8_9BACT</name>
<evidence type="ECO:0000259" key="1">
    <source>
        <dbReference type="Pfam" id="PF00534"/>
    </source>
</evidence>
<gene>
    <name evidence="3" type="ORF">SAMN06265340_10859</name>
</gene>
<dbReference type="AlphaFoldDB" id="A0A238ZFI8"/>
<dbReference type="Gene3D" id="3.40.50.2000">
    <property type="entry name" value="Glycogen Phosphorylase B"/>
    <property type="match status" value="2"/>
</dbReference>
<dbReference type="PANTHER" id="PTHR45947:SF3">
    <property type="entry name" value="SULFOQUINOVOSYL TRANSFERASE SQD2"/>
    <property type="match status" value="1"/>
</dbReference>
<dbReference type="Proteomes" id="UP000198405">
    <property type="component" value="Unassembled WGS sequence"/>
</dbReference>
<dbReference type="GO" id="GO:0016757">
    <property type="term" value="F:glycosyltransferase activity"/>
    <property type="evidence" value="ECO:0007669"/>
    <property type="project" value="InterPro"/>
</dbReference>
<feature type="domain" description="Glycosyltransferase subfamily 4-like N-terminal" evidence="2">
    <location>
        <begin position="15"/>
        <end position="180"/>
    </location>
</feature>
<evidence type="ECO:0000313" key="3">
    <source>
        <dbReference type="EMBL" id="SNR82256.1"/>
    </source>
</evidence>
<dbReference type="InterPro" id="IPR001296">
    <property type="entry name" value="Glyco_trans_1"/>
</dbReference>
<dbReference type="Pfam" id="PF13439">
    <property type="entry name" value="Glyco_transf_4"/>
    <property type="match status" value="1"/>
</dbReference>
<feature type="domain" description="Glycosyl transferase family 1" evidence="1">
    <location>
        <begin position="189"/>
        <end position="317"/>
    </location>
</feature>
<evidence type="ECO:0000313" key="4">
    <source>
        <dbReference type="Proteomes" id="UP000198405"/>
    </source>
</evidence>
<dbReference type="InterPro" id="IPR050194">
    <property type="entry name" value="Glycosyltransferase_grp1"/>
</dbReference>
<accession>A0A238ZFI8</accession>
<dbReference type="SUPFAM" id="SSF53756">
    <property type="entry name" value="UDP-Glycosyltransferase/glycogen phosphorylase"/>
    <property type="match status" value="1"/>
</dbReference>